<accession>A0A9W6B8M2</accession>
<organism evidence="7 8">
    <name type="scientific">Neptunitalea chrysea</name>
    <dbReference type="NCBI Taxonomy" id="1647581"/>
    <lineage>
        <taxon>Bacteria</taxon>
        <taxon>Pseudomonadati</taxon>
        <taxon>Bacteroidota</taxon>
        <taxon>Flavobacteriia</taxon>
        <taxon>Flavobacteriales</taxon>
        <taxon>Flavobacteriaceae</taxon>
        <taxon>Neptunitalea</taxon>
    </lineage>
</organism>
<dbReference type="Proteomes" id="UP001143545">
    <property type="component" value="Unassembled WGS sequence"/>
</dbReference>
<name>A0A9W6B8M2_9FLAO</name>
<evidence type="ECO:0000256" key="5">
    <source>
        <dbReference type="ARBA" id="ARBA00023136"/>
    </source>
</evidence>
<feature type="transmembrane region" description="Helical" evidence="6">
    <location>
        <begin position="436"/>
        <end position="454"/>
    </location>
</feature>
<keyword evidence="5 6" id="KW-0472">Membrane</keyword>
<feature type="transmembrane region" description="Helical" evidence="6">
    <location>
        <begin position="378"/>
        <end position="398"/>
    </location>
</feature>
<dbReference type="RefSeq" id="WP_281755755.1">
    <property type="nucleotide sequence ID" value="NZ_BRVP01000021.1"/>
</dbReference>
<keyword evidence="2" id="KW-1003">Cell membrane</keyword>
<keyword evidence="8" id="KW-1185">Reference proteome</keyword>
<comment type="caution">
    <text evidence="7">The sequence shown here is derived from an EMBL/GenBank/DDBJ whole genome shotgun (WGS) entry which is preliminary data.</text>
</comment>
<comment type="subcellular location">
    <subcellularLocation>
        <location evidence="1">Cell membrane</location>
        <topology evidence="1">Multi-pass membrane protein</topology>
    </subcellularLocation>
</comment>
<evidence type="ECO:0000256" key="3">
    <source>
        <dbReference type="ARBA" id="ARBA00022692"/>
    </source>
</evidence>
<keyword evidence="3 6" id="KW-0812">Transmembrane</keyword>
<evidence type="ECO:0000313" key="7">
    <source>
        <dbReference type="EMBL" id="GLB53652.1"/>
    </source>
</evidence>
<dbReference type="AlphaFoldDB" id="A0A9W6B8M2"/>
<dbReference type="PANTHER" id="PTHR33529:SF6">
    <property type="entry name" value="YJGP_YJGQ FAMILY PERMEASE"/>
    <property type="match status" value="1"/>
</dbReference>
<dbReference type="EMBL" id="BRVP01000021">
    <property type="protein sequence ID" value="GLB53652.1"/>
    <property type="molecule type" value="Genomic_DNA"/>
</dbReference>
<feature type="transmembrane region" description="Helical" evidence="6">
    <location>
        <begin position="63"/>
        <end position="81"/>
    </location>
</feature>
<dbReference type="InterPro" id="IPR005495">
    <property type="entry name" value="LptG/LptF_permease"/>
</dbReference>
<sequence length="487" mass="55051">MKILDRYILKNFLINFLSAYIILTIIFIFQFIWVFIDELAGKGLDIGIIAKFILYNIPGLTPLVLPLTVLLASLLTFGSLAENYEFAAMKSTGFSLIRAMRPLIVFMIFLSIGTFFVNNNLIPAAELTNYNLRNNIKKAKPALAITAGAFNNLESLNLKVDEKYGENDRFLKNVVIHKNSKDKKNHTVIKAKEGELLSSETSNILQLILKDGYYYEDVISKDPRKRDHYPHAKAKFEKYIINVDVSSFKHEDLSKIKVENTFKMMNVNELNTAVDSIKKGYLNNMNQFGENVYRRSGFIEINKSNVANNPDSLKVETKDTLLNVDLVSLVSAKKKKQVLDIALNGVSNKANTLRNKKKDFAFRKKFLNKHIITLNNKFSLSVACLVLFFIGAPLGAIIKKGGLGLPIIISMTIFLAYHFLGMFLDNFSEDGSVSPTMASWLPTFIMLPFGIYLTDRASKDRPIAELYKYFAPIGSFFSKIFKALNSL</sequence>
<dbReference type="Pfam" id="PF03739">
    <property type="entry name" value="LptF_LptG"/>
    <property type="match status" value="1"/>
</dbReference>
<dbReference type="GO" id="GO:0043190">
    <property type="term" value="C:ATP-binding cassette (ABC) transporter complex"/>
    <property type="evidence" value="ECO:0007669"/>
    <property type="project" value="TreeGrafter"/>
</dbReference>
<gene>
    <name evidence="7" type="ORF">NBRC110019_26930</name>
</gene>
<reference evidence="7" key="1">
    <citation type="submission" date="2022-07" db="EMBL/GenBank/DDBJ databases">
        <title>Taxonomy of Novel Oxalotrophic and Methylotrophic Bacteria.</title>
        <authorList>
            <person name="Sahin N."/>
            <person name="Tani A."/>
        </authorList>
    </citation>
    <scope>NUCLEOTIDE SEQUENCE</scope>
    <source>
        <strain evidence="7">AM327</strain>
    </source>
</reference>
<proteinExistence type="predicted"/>
<feature type="transmembrane region" description="Helical" evidence="6">
    <location>
        <begin position="12"/>
        <end position="36"/>
    </location>
</feature>
<feature type="transmembrane region" description="Helical" evidence="6">
    <location>
        <begin position="102"/>
        <end position="122"/>
    </location>
</feature>
<evidence type="ECO:0000256" key="6">
    <source>
        <dbReference type="SAM" id="Phobius"/>
    </source>
</evidence>
<feature type="transmembrane region" description="Helical" evidence="6">
    <location>
        <begin position="405"/>
        <end position="424"/>
    </location>
</feature>
<evidence type="ECO:0000256" key="1">
    <source>
        <dbReference type="ARBA" id="ARBA00004651"/>
    </source>
</evidence>
<evidence type="ECO:0000256" key="2">
    <source>
        <dbReference type="ARBA" id="ARBA00022475"/>
    </source>
</evidence>
<protein>
    <recommendedName>
        <fullName evidence="9">Lipopolysaccharide export system permease protein</fullName>
    </recommendedName>
</protein>
<evidence type="ECO:0000313" key="8">
    <source>
        <dbReference type="Proteomes" id="UP001143545"/>
    </source>
</evidence>
<evidence type="ECO:0000256" key="4">
    <source>
        <dbReference type="ARBA" id="ARBA00022989"/>
    </source>
</evidence>
<keyword evidence="4 6" id="KW-1133">Transmembrane helix</keyword>
<dbReference type="PANTHER" id="PTHR33529">
    <property type="entry name" value="SLR0882 PROTEIN-RELATED"/>
    <property type="match status" value="1"/>
</dbReference>
<evidence type="ECO:0008006" key="9">
    <source>
        <dbReference type="Google" id="ProtNLM"/>
    </source>
</evidence>
<dbReference type="GO" id="GO:0015920">
    <property type="term" value="P:lipopolysaccharide transport"/>
    <property type="evidence" value="ECO:0007669"/>
    <property type="project" value="TreeGrafter"/>
</dbReference>